<name>A0ABR1ALL4_POLSC</name>
<gene>
    <name evidence="1" type="ORF">RUM44_001876</name>
</gene>
<dbReference type="Pfam" id="PF20180">
    <property type="entry name" value="UQCC2_CBP6"/>
    <property type="match status" value="1"/>
</dbReference>
<protein>
    <recommendedName>
        <fullName evidence="3">Mitochondrial nucleoid factor 1</fullName>
    </recommendedName>
</protein>
<sequence>MAQIQDRLLALLKKWPVNPERVGRDFSVQIRSLIGKSRYGSNPFPGTLAANVKALNSIQKIVDNKYYLQFKSIKKIGACGIPVKELNICLNDSFIEAQNKRWIRLR</sequence>
<dbReference type="EMBL" id="JAWJWF010000047">
    <property type="protein sequence ID" value="KAK6622069.1"/>
    <property type="molecule type" value="Genomic_DNA"/>
</dbReference>
<proteinExistence type="predicted"/>
<organism evidence="1 2">
    <name type="scientific">Polyplax serrata</name>
    <name type="common">Common mouse louse</name>
    <dbReference type="NCBI Taxonomy" id="468196"/>
    <lineage>
        <taxon>Eukaryota</taxon>
        <taxon>Metazoa</taxon>
        <taxon>Ecdysozoa</taxon>
        <taxon>Arthropoda</taxon>
        <taxon>Hexapoda</taxon>
        <taxon>Insecta</taxon>
        <taxon>Pterygota</taxon>
        <taxon>Neoptera</taxon>
        <taxon>Paraneoptera</taxon>
        <taxon>Psocodea</taxon>
        <taxon>Troctomorpha</taxon>
        <taxon>Phthiraptera</taxon>
        <taxon>Anoplura</taxon>
        <taxon>Polyplacidae</taxon>
        <taxon>Polyplax</taxon>
    </lineage>
</organism>
<keyword evidence="2" id="KW-1185">Reference proteome</keyword>
<comment type="caution">
    <text evidence="1">The sequence shown here is derived from an EMBL/GenBank/DDBJ whole genome shotgun (WGS) entry which is preliminary data.</text>
</comment>
<reference evidence="1 2" key="1">
    <citation type="submission" date="2023-09" db="EMBL/GenBank/DDBJ databases">
        <title>Genomes of two closely related lineages of the louse Polyplax serrata with different host specificities.</title>
        <authorList>
            <person name="Martinu J."/>
            <person name="Tarabai H."/>
            <person name="Stefka J."/>
            <person name="Hypsa V."/>
        </authorList>
    </citation>
    <scope>NUCLEOTIDE SEQUENCE [LARGE SCALE GENOMIC DNA]</scope>
    <source>
        <strain evidence="1">98ZLc_SE</strain>
    </source>
</reference>
<evidence type="ECO:0000313" key="2">
    <source>
        <dbReference type="Proteomes" id="UP001359485"/>
    </source>
</evidence>
<dbReference type="Proteomes" id="UP001359485">
    <property type="component" value="Unassembled WGS sequence"/>
</dbReference>
<evidence type="ECO:0008006" key="3">
    <source>
        <dbReference type="Google" id="ProtNLM"/>
    </source>
</evidence>
<accession>A0ABR1ALL4</accession>
<evidence type="ECO:0000313" key="1">
    <source>
        <dbReference type="EMBL" id="KAK6622069.1"/>
    </source>
</evidence>